<evidence type="ECO:0000313" key="6">
    <source>
        <dbReference type="EMBL" id="PXW78384.1"/>
    </source>
</evidence>
<dbReference type="InterPro" id="IPR036661">
    <property type="entry name" value="Luciferase-like_sf"/>
</dbReference>
<dbReference type="RefSeq" id="WP_110297490.1">
    <property type="nucleotide sequence ID" value="NZ_QJJM01000002.1"/>
</dbReference>
<keyword evidence="1" id="KW-0285">Flavoprotein</keyword>
<dbReference type="Proteomes" id="UP000248014">
    <property type="component" value="Unassembled WGS sequence"/>
</dbReference>
<dbReference type="SUPFAM" id="SSF51679">
    <property type="entry name" value="Bacterial luciferase-like"/>
    <property type="match status" value="1"/>
</dbReference>
<evidence type="ECO:0000256" key="4">
    <source>
        <dbReference type="ARBA" id="ARBA00023033"/>
    </source>
</evidence>
<evidence type="ECO:0000256" key="2">
    <source>
        <dbReference type="ARBA" id="ARBA00022643"/>
    </source>
</evidence>
<protein>
    <submittedName>
        <fullName evidence="6">Alkanesulfonate monooxygenase</fullName>
    </submittedName>
</protein>
<keyword evidence="2" id="KW-0288">FMN</keyword>
<evidence type="ECO:0000259" key="5">
    <source>
        <dbReference type="Pfam" id="PF00296"/>
    </source>
</evidence>
<dbReference type="EMBL" id="QJJM01000002">
    <property type="protein sequence ID" value="PXW78384.1"/>
    <property type="molecule type" value="Genomic_DNA"/>
</dbReference>
<dbReference type="Pfam" id="PF00296">
    <property type="entry name" value="Bac_luciferase"/>
    <property type="match status" value="1"/>
</dbReference>
<dbReference type="PANTHER" id="PTHR42847:SF4">
    <property type="entry name" value="ALKANESULFONATE MONOOXYGENASE-RELATED"/>
    <property type="match status" value="1"/>
</dbReference>
<dbReference type="PANTHER" id="PTHR42847">
    <property type="entry name" value="ALKANESULFONATE MONOOXYGENASE"/>
    <property type="match status" value="1"/>
</dbReference>
<organism evidence="6 7">
    <name type="scientific">Blastomonas natatoria</name>
    <dbReference type="NCBI Taxonomy" id="34015"/>
    <lineage>
        <taxon>Bacteria</taxon>
        <taxon>Pseudomonadati</taxon>
        <taxon>Pseudomonadota</taxon>
        <taxon>Alphaproteobacteria</taxon>
        <taxon>Sphingomonadales</taxon>
        <taxon>Sphingomonadaceae</taxon>
        <taxon>Blastomonas</taxon>
    </lineage>
</organism>
<feature type="domain" description="Luciferase-like" evidence="5">
    <location>
        <begin position="32"/>
        <end position="334"/>
    </location>
</feature>
<dbReference type="CDD" id="cd01094">
    <property type="entry name" value="Alkanesulfonate_monoxygenase"/>
    <property type="match status" value="1"/>
</dbReference>
<comment type="caution">
    <text evidence="6">The sequence shown here is derived from an EMBL/GenBank/DDBJ whole genome shotgun (WGS) entry which is preliminary data.</text>
</comment>
<evidence type="ECO:0000256" key="3">
    <source>
        <dbReference type="ARBA" id="ARBA00023002"/>
    </source>
</evidence>
<proteinExistence type="predicted"/>
<gene>
    <name evidence="6" type="ORF">C7451_10254</name>
</gene>
<keyword evidence="7" id="KW-1185">Reference proteome</keyword>
<evidence type="ECO:0000256" key="1">
    <source>
        <dbReference type="ARBA" id="ARBA00022630"/>
    </source>
</evidence>
<dbReference type="OrthoDB" id="9814695at2"/>
<dbReference type="GO" id="GO:0008726">
    <property type="term" value="F:alkanesulfonate monooxygenase activity"/>
    <property type="evidence" value="ECO:0007669"/>
    <property type="project" value="TreeGrafter"/>
</dbReference>
<dbReference type="Gene3D" id="3.20.20.30">
    <property type="entry name" value="Luciferase-like domain"/>
    <property type="match status" value="1"/>
</dbReference>
<accession>A0A2V3VB47</accession>
<name>A0A2V3VB47_9SPHN</name>
<keyword evidence="4 6" id="KW-0503">Monooxygenase</keyword>
<sequence length="365" mass="40463">MTQAPDQQCEIAWFSALCDDDYEFLGVPDPYLQSSWEHCRNIVLRAEEGGFDNILLPSGYSLGLDTTAFAAAVATQVRRIKLLWATRMGEDWPPQLARRIATLDRILGPNAAGTGGRLNVNIISSDMPGEKIESGPRYARATEIMKIVRTLLNGEALDFQGDFFNLKLDPPRITTLSGQCPAFYFGGLSHEARECAAEACDVYLMWPDTMDKVRDNIADLKARAAKYGRTLKFGYRVHVIVRETEDEARAYADRLLSKLDDEAGKAIREKSLDAKNYGVQRQQELRGAADGDGFVEENLWTGIGRARSGCGAAIVGTPDQVLAKLRAYQAEGIEAFILSGYPHVQEADMFARYVLPHIQHGPLEI</sequence>
<reference evidence="6 7" key="1">
    <citation type="submission" date="2018-05" db="EMBL/GenBank/DDBJ databases">
        <title>Genomic Encyclopedia of Type Strains, Phase IV (KMG-IV): sequencing the most valuable type-strain genomes for metagenomic binning, comparative biology and taxonomic classification.</title>
        <authorList>
            <person name="Goeker M."/>
        </authorList>
    </citation>
    <scope>NUCLEOTIDE SEQUENCE [LARGE SCALE GENOMIC DNA]</scope>
    <source>
        <strain evidence="6 7">DSM 3183</strain>
    </source>
</reference>
<dbReference type="InterPro" id="IPR011251">
    <property type="entry name" value="Luciferase-like_dom"/>
</dbReference>
<dbReference type="InterPro" id="IPR050172">
    <property type="entry name" value="SsuD_RutA_monooxygenase"/>
</dbReference>
<evidence type="ECO:0000313" key="7">
    <source>
        <dbReference type="Proteomes" id="UP000248014"/>
    </source>
</evidence>
<dbReference type="AlphaFoldDB" id="A0A2V3VB47"/>
<dbReference type="GO" id="GO:0046306">
    <property type="term" value="P:alkanesulfonate catabolic process"/>
    <property type="evidence" value="ECO:0007669"/>
    <property type="project" value="TreeGrafter"/>
</dbReference>
<keyword evidence="3" id="KW-0560">Oxidoreductase</keyword>